<evidence type="ECO:0000313" key="8">
    <source>
        <dbReference type="Proteomes" id="UP000005237"/>
    </source>
</evidence>
<dbReference type="PANTHER" id="PTHR47518:SF5">
    <property type="entry name" value="SERPENTINE RECEPTOR, CLASS E (EPSILON)"/>
    <property type="match status" value="1"/>
</dbReference>
<dbReference type="InterPro" id="IPR052854">
    <property type="entry name" value="Serpentine_rcpt_epsilon"/>
</dbReference>
<evidence type="ECO:0000256" key="4">
    <source>
        <dbReference type="ARBA" id="ARBA00022989"/>
    </source>
</evidence>
<evidence type="ECO:0000256" key="1">
    <source>
        <dbReference type="ARBA" id="ARBA00004141"/>
    </source>
</evidence>
<organism evidence="7 8">
    <name type="scientific">Caenorhabditis japonica</name>
    <dbReference type="NCBI Taxonomy" id="281687"/>
    <lineage>
        <taxon>Eukaryota</taxon>
        <taxon>Metazoa</taxon>
        <taxon>Ecdysozoa</taxon>
        <taxon>Nematoda</taxon>
        <taxon>Chromadorea</taxon>
        <taxon>Rhabditida</taxon>
        <taxon>Rhabditina</taxon>
        <taxon>Rhabditomorpha</taxon>
        <taxon>Rhabditoidea</taxon>
        <taxon>Rhabditidae</taxon>
        <taxon>Peloderinae</taxon>
        <taxon>Caenorhabditis</taxon>
    </lineage>
</organism>
<feature type="transmembrane region" description="Helical" evidence="6">
    <location>
        <begin position="86"/>
        <end position="105"/>
    </location>
</feature>
<dbReference type="EnsemblMetazoa" id="CJA09975a.1">
    <property type="protein sequence ID" value="CJA09975a.1"/>
    <property type="gene ID" value="WBGene00129179"/>
</dbReference>
<evidence type="ECO:0000256" key="6">
    <source>
        <dbReference type="SAM" id="Phobius"/>
    </source>
</evidence>
<feature type="transmembrane region" description="Helical" evidence="6">
    <location>
        <begin position="172"/>
        <end position="195"/>
    </location>
</feature>
<feature type="transmembrane region" description="Helical" evidence="6">
    <location>
        <begin position="12"/>
        <end position="33"/>
    </location>
</feature>
<keyword evidence="8" id="KW-1185">Reference proteome</keyword>
<dbReference type="AlphaFoldDB" id="A0A8R1HST8"/>
<dbReference type="Proteomes" id="UP000005237">
    <property type="component" value="Unassembled WGS sequence"/>
</dbReference>
<sequence>MTNIRRIHQFIYVTVPFSHVSFIVQKVLIVGGLEEGYNPATTTFQVIQFCRLVSCFIAFICLPAYAVERSFATYFHHDYEGKNRSYIAYIIGILTYLISFASAFLCLRYSVTFYPFLALLVINILSYLINIANYRLNHYYYKCSLRKIYTYSLTERYQLSENIQFAKLFHNFALVISLFATTCSFLLLLASFPFTAAEKNVFLAIFDALFLIFIIYTPYIHYKYNATWQHEFKKCMKLYTSGVQCSSVANGKPSLHLKTTFGKQMPVSRSGQTDLYFSQLGNSWNNRKPESS</sequence>
<dbReference type="GO" id="GO:0016020">
    <property type="term" value="C:membrane"/>
    <property type="evidence" value="ECO:0007669"/>
    <property type="project" value="UniProtKB-SubCell"/>
</dbReference>
<evidence type="ECO:0000256" key="2">
    <source>
        <dbReference type="ARBA" id="ARBA00006803"/>
    </source>
</evidence>
<comment type="subcellular location">
    <subcellularLocation>
        <location evidence="1">Membrane</location>
        <topology evidence="1">Multi-pass membrane protein</topology>
    </subcellularLocation>
</comment>
<name>A0A8R1HST8_CAEJA</name>
<reference evidence="7" key="2">
    <citation type="submission" date="2022-06" db="UniProtKB">
        <authorList>
            <consortium name="EnsemblMetazoa"/>
        </authorList>
    </citation>
    <scope>IDENTIFICATION</scope>
    <source>
        <strain evidence="7">DF5081</strain>
    </source>
</reference>
<evidence type="ECO:0000256" key="5">
    <source>
        <dbReference type="ARBA" id="ARBA00023136"/>
    </source>
</evidence>
<reference evidence="8" key="1">
    <citation type="submission" date="2010-08" db="EMBL/GenBank/DDBJ databases">
        <authorList>
            <consortium name="Caenorhabditis japonica Sequencing Consortium"/>
            <person name="Wilson R.K."/>
        </authorList>
    </citation>
    <scope>NUCLEOTIDE SEQUENCE [LARGE SCALE GENOMIC DNA]</scope>
    <source>
        <strain evidence="8">DF5081</strain>
    </source>
</reference>
<keyword evidence="3 6" id="KW-0812">Transmembrane</keyword>
<dbReference type="Pfam" id="PF03125">
    <property type="entry name" value="Sre"/>
    <property type="match status" value="1"/>
</dbReference>
<feature type="transmembrane region" description="Helical" evidence="6">
    <location>
        <begin position="45"/>
        <end position="65"/>
    </location>
</feature>
<keyword evidence="4 6" id="KW-1133">Transmembrane helix</keyword>
<dbReference type="InterPro" id="IPR004151">
    <property type="entry name" value="7TM_GPCR_serpentine_rcpt_Sre"/>
</dbReference>
<feature type="transmembrane region" description="Helical" evidence="6">
    <location>
        <begin position="111"/>
        <end position="132"/>
    </location>
</feature>
<evidence type="ECO:0000256" key="3">
    <source>
        <dbReference type="ARBA" id="ARBA00022692"/>
    </source>
</evidence>
<feature type="transmembrane region" description="Helical" evidence="6">
    <location>
        <begin position="201"/>
        <end position="220"/>
    </location>
</feature>
<keyword evidence="5 6" id="KW-0472">Membrane</keyword>
<proteinExistence type="inferred from homology"/>
<accession>A0A8R1HST8</accession>
<evidence type="ECO:0000313" key="7">
    <source>
        <dbReference type="EnsemblMetazoa" id="CJA09975a.1"/>
    </source>
</evidence>
<dbReference type="PANTHER" id="PTHR47518">
    <property type="entry name" value="SERPENTINE RECEPTOR CLASS EPSILON-13-RELATED"/>
    <property type="match status" value="1"/>
</dbReference>
<dbReference type="GO" id="GO:0007606">
    <property type="term" value="P:sensory perception of chemical stimulus"/>
    <property type="evidence" value="ECO:0007669"/>
    <property type="project" value="InterPro"/>
</dbReference>
<comment type="similarity">
    <text evidence="2">Belongs to the nematode receptor-like protein sre family.</text>
</comment>
<protein>
    <submittedName>
        <fullName evidence="7">Uncharacterized protein</fullName>
    </submittedName>
</protein>